<name>A0ABV0NNJ1_9TELE</name>
<reference evidence="2 3" key="1">
    <citation type="submission" date="2021-06" db="EMBL/GenBank/DDBJ databases">
        <authorList>
            <person name="Palmer J.M."/>
        </authorList>
    </citation>
    <scope>NUCLEOTIDE SEQUENCE [LARGE SCALE GENOMIC DNA]</scope>
    <source>
        <strain evidence="2 3">GA_2019</strain>
        <tissue evidence="2">Muscle</tissue>
    </source>
</reference>
<protein>
    <submittedName>
        <fullName evidence="2">Uncharacterized protein</fullName>
    </submittedName>
</protein>
<dbReference type="EMBL" id="JAHRIO010043376">
    <property type="protein sequence ID" value="MEQ2172969.1"/>
    <property type="molecule type" value="Genomic_DNA"/>
</dbReference>
<feature type="compositionally biased region" description="Polar residues" evidence="1">
    <location>
        <begin position="29"/>
        <end position="42"/>
    </location>
</feature>
<organism evidence="2 3">
    <name type="scientific">Goodea atripinnis</name>
    <dbReference type="NCBI Taxonomy" id="208336"/>
    <lineage>
        <taxon>Eukaryota</taxon>
        <taxon>Metazoa</taxon>
        <taxon>Chordata</taxon>
        <taxon>Craniata</taxon>
        <taxon>Vertebrata</taxon>
        <taxon>Euteleostomi</taxon>
        <taxon>Actinopterygii</taxon>
        <taxon>Neopterygii</taxon>
        <taxon>Teleostei</taxon>
        <taxon>Neoteleostei</taxon>
        <taxon>Acanthomorphata</taxon>
        <taxon>Ovalentaria</taxon>
        <taxon>Atherinomorphae</taxon>
        <taxon>Cyprinodontiformes</taxon>
        <taxon>Goodeidae</taxon>
        <taxon>Goodea</taxon>
    </lineage>
</organism>
<feature type="region of interest" description="Disordered" evidence="1">
    <location>
        <begin position="22"/>
        <end position="52"/>
    </location>
</feature>
<keyword evidence="3" id="KW-1185">Reference proteome</keyword>
<proteinExistence type="predicted"/>
<evidence type="ECO:0000313" key="3">
    <source>
        <dbReference type="Proteomes" id="UP001476798"/>
    </source>
</evidence>
<gene>
    <name evidence="2" type="ORF">GOODEAATRI_026848</name>
</gene>
<comment type="caution">
    <text evidence="2">The sequence shown here is derived from an EMBL/GenBank/DDBJ whole genome shotgun (WGS) entry which is preliminary data.</text>
</comment>
<accession>A0ABV0NNJ1</accession>
<evidence type="ECO:0000256" key="1">
    <source>
        <dbReference type="SAM" id="MobiDB-lite"/>
    </source>
</evidence>
<dbReference type="Proteomes" id="UP001476798">
    <property type="component" value="Unassembled WGS sequence"/>
</dbReference>
<sequence>MQQQKICVLTCLCIRTSKRYYRREKSDQTTEPSHTKQYTECNSDNRKWSRGASTHIPDTLTAIRYQDEILRPIVKCFAGAGVPRFLLVHINGTSVDVPSFCS</sequence>
<evidence type="ECO:0000313" key="2">
    <source>
        <dbReference type="EMBL" id="MEQ2172969.1"/>
    </source>
</evidence>